<sequence length="77" mass="9173">MYKVGDKVVIHTKGYDTPKRTYKGFVTKTVRDDIHVRIALGFNIKVNVKCCVDKHEIESYKSYHREQRFKKLLGKWK</sequence>
<protein>
    <submittedName>
        <fullName evidence="1">Uncharacterized protein</fullName>
    </submittedName>
</protein>
<name>A0A8D9FQP2_9VIRU</name>
<organism evidence="1">
    <name type="scientific">uncultured marine phage</name>
    <dbReference type="NCBI Taxonomy" id="707152"/>
    <lineage>
        <taxon>Viruses</taxon>
        <taxon>environmental samples</taxon>
    </lineage>
</organism>
<proteinExistence type="predicted"/>
<gene>
    <name evidence="1" type="ORF">SLAVMIC_00987</name>
</gene>
<dbReference type="EMBL" id="OU342829">
    <property type="protein sequence ID" value="CAG7581700.1"/>
    <property type="molecule type" value="Genomic_DNA"/>
</dbReference>
<evidence type="ECO:0000313" key="1">
    <source>
        <dbReference type="EMBL" id="CAG7581700.1"/>
    </source>
</evidence>
<accession>A0A8D9FQP2</accession>
<reference evidence="1" key="1">
    <citation type="submission" date="2021-06" db="EMBL/GenBank/DDBJ databases">
        <authorList>
            <person name="Gannon L."/>
            <person name="Redgwell R T."/>
            <person name="Michniewski S."/>
            <person name="Harrison D C."/>
            <person name="Millard A."/>
        </authorList>
    </citation>
    <scope>NUCLEOTIDE SEQUENCE</scope>
</reference>